<organism evidence="2 3">
    <name type="scientific">Methylomonas paludis</name>
    <dbReference type="NCBI Taxonomy" id="1173101"/>
    <lineage>
        <taxon>Bacteria</taxon>
        <taxon>Pseudomonadati</taxon>
        <taxon>Pseudomonadota</taxon>
        <taxon>Gammaproteobacteria</taxon>
        <taxon>Methylococcales</taxon>
        <taxon>Methylococcaceae</taxon>
        <taxon>Methylomonas</taxon>
    </lineage>
</organism>
<protein>
    <submittedName>
        <fullName evidence="2">HTH domain-containing protein</fullName>
    </submittedName>
</protein>
<dbReference type="InterPro" id="IPR011991">
    <property type="entry name" value="ArsR-like_HTH"/>
</dbReference>
<dbReference type="EMBL" id="CP073754">
    <property type="protein sequence ID" value="QWF69836.1"/>
    <property type="molecule type" value="Genomic_DNA"/>
</dbReference>
<dbReference type="AlphaFoldDB" id="A0A975MM34"/>
<dbReference type="InterPro" id="IPR036388">
    <property type="entry name" value="WH-like_DNA-bd_sf"/>
</dbReference>
<reference evidence="2" key="1">
    <citation type="submission" date="2021-04" db="EMBL/GenBank/DDBJ databases">
        <title>Draft genome sequence data of methanotrophic Methylovulum sp. strain S1L and Methylomonas sp. strain S2AM isolated from boreal lake water columns.</title>
        <authorList>
            <person name="Rissanen A.J."/>
            <person name="Mangayil R."/>
            <person name="Svenning M.M."/>
            <person name="Khanongnuch R."/>
        </authorList>
    </citation>
    <scope>NUCLEOTIDE SEQUENCE</scope>
    <source>
        <strain evidence="2">S2AM</strain>
    </source>
</reference>
<dbReference type="Proteomes" id="UP000676649">
    <property type="component" value="Chromosome"/>
</dbReference>
<evidence type="ECO:0000313" key="2">
    <source>
        <dbReference type="EMBL" id="QWF69836.1"/>
    </source>
</evidence>
<accession>A0A975MM34</accession>
<gene>
    <name evidence="2" type="ORF">KEF85_10730</name>
</gene>
<dbReference type="SMART" id="SM00418">
    <property type="entry name" value="HTH_ARSR"/>
    <property type="match status" value="1"/>
</dbReference>
<proteinExistence type="predicted"/>
<name>A0A975MM34_9GAMM</name>
<evidence type="ECO:0000259" key="1">
    <source>
        <dbReference type="SMART" id="SM00418"/>
    </source>
</evidence>
<dbReference type="RefSeq" id="WP_215580374.1">
    <property type="nucleotide sequence ID" value="NZ_CP073754.1"/>
</dbReference>
<dbReference type="Pfam" id="PF25212">
    <property type="entry name" value="HVO_A0114"/>
    <property type="match status" value="1"/>
</dbReference>
<dbReference type="Gene3D" id="1.10.10.10">
    <property type="entry name" value="Winged helix-like DNA-binding domain superfamily/Winged helix DNA-binding domain"/>
    <property type="match status" value="1"/>
</dbReference>
<evidence type="ECO:0000313" key="3">
    <source>
        <dbReference type="Proteomes" id="UP000676649"/>
    </source>
</evidence>
<sequence>MNKVVIRSSEPDDFFTRAKAAAKRADQGDQFDGSITLSFADPQRMFSVLTKARRNLMHELIQQPKTINELSIKLNRNRSAISKDVNLLEKAGLLVSKVEANPGHGVHKLVQAVANKIEITATLA</sequence>
<keyword evidence="3" id="KW-1185">Reference proteome</keyword>
<dbReference type="CDD" id="cd00090">
    <property type="entry name" value="HTH_ARSR"/>
    <property type="match status" value="1"/>
</dbReference>
<feature type="domain" description="HTH arsR-type" evidence="1">
    <location>
        <begin position="44"/>
        <end position="122"/>
    </location>
</feature>
<dbReference type="InterPro" id="IPR036390">
    <property type="entry name" value="WH_DNA-bd_sf"/>
</dbReference>
<dbReference type="GO" id="GO:0003700">
    <property type="term" value="F:DNA-binding transcription factor activity"/>
    <property type="evidence" value="ECO:0007669"/>
    <property type="project" value="InterPro"/>
</dbReference>
<dbReference type="KEGG" id="mpad:KEF85_10730"/>
<dbReference type="InterPro" id="IPR001845">
    <property type="entry name" value="HTH_ArsR_DNA-bd_dom"/>
</dbReference>
<dbReference type="SUPFAM" id="SSF46785">
    <property type="entry name" value="Winged helix' DNA-binding domain"/>
    <property type="match status" value="1"/>
</dbReference>